<comment type="caution">
    <text evidence="2">The sequence shown here is derived from an EMBL/GenBank/DDBJ whole genome shotgun (WGS) entry which is preliminary data.</text>
</comment>
<keyword evidence="3" id="KW-1185">Reference proteome</keyword>
<protein>
    <submittedName>
        <fullName evidence="2">Uncharacterized protein</fullName>
    </submittedName>
</protein>
<feature type="region of interest" description="Disordered" evidence="1">
    <location>
        <begin position="230"/>
        <end position="276"/>
    </location>
</feature>
<feature type="compositionally biased region" description="Polar residues" evidence="1">
    <location>
        <begin position="60"/>
        <end position="75"/>
    </location>
</feature>
<name>A0ABR3WDU5_9PEZI</name>
<feature type="compositionally biased region" description="Acidic residues" evidence="1">
    <location>
        <begin position="238"/>
        <end position="258"/>
    </location>
</feature>
<reference evidence="2 3" key="1">
    <citation type="journal article" date="2024" name="IMA Fungus">
        <title>IMA Genome - F19 : A genome assembly and annotation guide to empower mycologists, including annotated draft genome sequences of Ceratocystis pirilliformis, Diaporthe australafricana, Fusarium ophioides, Paecilomyces lecythidis, and Sporothrix stenoceras.</title>
        <authorList>
            <person name="Aylward J."/>
            <person name="Wilson A.M."/>
            <person name="Visagie C.M."/>
            <person name="Spraker J."/>
            <person name="Barnes I."/>
            <person name="Buitendag C."/>
            <person name="Ceriani C."/>
            <person name="Del Mar Angel L."/>
            <person name="du Plessis D."/>
            <person name="Fuchs T."/>
            <person name="Gasser K."/>
            <person name="Kramer D."/>
            <person name="Li W."/>
            <person name="Munsamy K."/>
            <person name="Piso A."/>
            <person name="Price J.L."/>
            <person name="Sonnekus B."/>
            <person name="Thomas C."/>
            <person name="van der Nest A."/>
            <person name="van Dijk A."/>
            <person name="van Heerden A."/>
            <person name="van Vuuren N."/>
            <person name="Yilmaz N."/>
            <person name="Duong T.A."/>
            <person name="van der Merwe N.A."/>
            <person name="Wingfield M.J."/>
            <person name="Wingfield B.D."/>
        </authorList>
    </citation>
    <scope>NUCLEOTIDE SEQUENCE [LARGE SCALE GENOMIC DNA]</scope>
    <source>
        <strain evidence="2 3">CMW 18300</strain>
    </source>
</reference>
<organism evidence="2 3">
    <name type="scientific">Diaporthe australafricana</name>
    <dbReference type="NCBI Taxonomy" id="127596"/>
    <lineage>
        <taxon>Eukaryota</taxon>
        <taxon>Fungi</taxon>
        <taxon>Dikarya</taxon>
        <taxon>Ascomycota</taxon>
        <taxon>Pezizomycotina</taxon>
        <taxon>Sordariomycetes</taxon>
        <taxon>Sordariomycetidae</taxon>
        <taxon>Diaporthales</taxon>
        <taxon>Diaporthaceae</taxon>
        <taxon>Diaporthe</taxon>
    </lineage>
</organism>
<evidence type="ECO:0000313" key="2">
    <source>
        <dbReference type="EMBL" id="KAL1859538.1"/>
    </source>
</evidence>
<feature type="region of interest" description="Disordered" evidence="1">
    <location>
        <begin position="50"/>
        <end position="76"/>
    </location>
</feature>
<feature type="compositionally biased region" description="Basic and acidic residues" evidence="1">
    <location>
        <begin position="153"/>
        <end position="174"/>
    </location>
</feature>
<feature type="compositionally biased region" description="Basic and acidic residues" evidence="1">
    <location>
        <begin position="259"/>
        <end position="268"/>
    </location>
</feature>
<evidence type="ECO:0000313" key="3">
    <source>
        <dbReference type="Proteomes" id="UP001583177"/>
    </source>
</evidence>
<evidence type="ECO:0000256" key="1">
    <source>
        <dbReference type="SAM" id="MobiDB-lite"/>
    </source>
</evidence>
<dbReference type="Proteomes" id="UP001583177">
    <property type="component" value="Unassembled WGS sequence"/>
</dbReference>
<gene>
    <name evidence="2" type="ORF">Daus18300_009539</name>
</gene>
<sequence>MPLANGGRNTRSSSHVSPEVADSSCSNDNNDDVKLIEALGAATNLATTLPVGQPQELYEGSSTSDSDGDANQNETPPFALWALDNIEHSLLAAALRAEFKLQYTSAFYDKLPSKTSKRCADTVSNFISPSPKMPELLLLLHHRPAPPQENDVDEQHKHNDGEEAKGNSEGEGTRSNRRAKKKTANEEMGVANTQSANQGYRQIMYRYKQRLRVPLNRWAVLGYKTASLLKHNDINGPEGEEVEEEEEKGEEEGEEEGEEGGKTRDKKTQLSPHQHQ</sequence>
<feature type="region of interest" description="Disordered" evidence="1">
    <location>
        <begin position="1"/>
        <end position="28"/>
    </location>
</feature>
<dbReference type="EMBL" id="JAWRVE010000098">
    <property type="protein sequence ID" value="KAL1859538.1"/>
    <property type="molecule type" value="Genomic_DNA"/>
</dbReference>
<proteinExistence type="predicted"/>
<feature type="compositionally biased region" description="Polar residues" evidence="1">
    <location>
        <begin position="7"/>
        <end position="16"/>
    </location>
</feature>
<accession>A0ABR3WDU5</accession>
<feature type="region of interest" description="Disordered" evidence="1">
    <location>
        <begin position="145"/>
        <end position="193"/>
    </location>
</feature>